<reference evidence="2" key="1">
    <citation type="submission" date="2023-08" db="EMBL/GenBank/DDBJ databases">
        <title>Functional and genomic diversity of the sorghum phyllosphere microbiome.</title>
        <authorList>
            <person name="Shade A."/>
        </authorList>
    </citation>
    <scope>NUCLEOTIDE SEQUENCE</scope>
    <source>
        <strain evidence="2">SORGH_AS_0201</strain>
    </source>
</reference>
<proteinExistence type="predicted"/>
<evidence type="ECO:0008006" key="4">
    <source>
        <dbReference type="Google" id="ProtNLM"/>
    </source>
</evidence>
<feature type="transmembrane region" description="Helical" evidence="1">
    <location>
        <begin position="463"/>
        <end position="484"/>
    </location>
</feature>
<comment type="caution">
    <text evidence="2">The sequence shown here is derived from an EMBL/GenBank/DDBJ whole genome shotgun (WGS) entry which is preliminary data.</text>
</comment>
<dbReference type="RefSeq" id="WP_309756583.1">
    <property type="nucleotide sequence ID" value="NZ_JAVJAF010000001.1"/>
</dbReference>
<dbReference type="PANTHER" id="PTHR37813:SF1">
    <property type="entry name" value="FELS-2 PROPHAGE PROTEIN"/>
    <property type="match status" value="1"/>
</dbReference>
<keyword evidence="1" id="KW-0812">Transmembrane</keyword>
<accession>A0AAJ2BG79</accession>
<evidence type="ECO:0000256" key="1">
    <source>
        <dbReference type="SAM" id="Phobius"/>
    </source>
</evidence>
<sequence length="825" mass="85592">MRETGSATVKQSLGLLSPAIEEAKRFNQELNRIGALNLGEKATADAVKYAKAMGVYGSSTTEKLGAMRQALEAFGDVSSAKLAAPTLAKLQFANQALYGKDAGAAKSAQFAAMLPVIAARGGLTDEASFKLQADAVQKTLANTQGRVAAPEWLKVLDKGGQAARGLNADAFYNGLEPLIQQLGGEKVGDGLSASYRNLYQGSTTRAAANKLRSLGLINPGQTKVNGDRATIDAGALVGSDLLAQDQNAWLQRVLLPALKAKGITGDRQILDTIRTILPDQAGAELFTQIYKQRDQLEQSSAKTRGSPGIDSLVTQAQKSPEGAELELQARKADLYRQLGSTILPTYVKALEIVAAVTQKVTQWLEDNPKTGAVLVDLAMGASILSATFGALAVGLAGLMAPFTLLKGMLSLTGPALFGTLELLAKLGGGTLSVAGSSLRLLGEIGMGAFNLLINGVRLLGAAMLANPILAIIAGIAAAGALIYANWGTIGPWFTGLWEEIKAGFSGGLTGIASVLLDFSPIGLIYRGFSALLGYLGVDLPGKLSELGGQLFGGLMNSLGINLGSLQESLLPWLAELWDSIKQTFSTALDGLKTLLISFSPLNLLYQAFQPLLTYFGKDLPSTFTTLGSQLLDGLIGGLTSRLAAVQQTLGNLSGRVRSWLSSVFGGKEPDVNQQARTSALPGPVSSALATSPQLGGTKGLIKAGAIAVGVATAPLPGIGAPLPKGLDMPPPQLASAQRLTGSNVSLTSPATAPLPGIGAPLPLDSRPPLTSPAATAPAGNDLFNITINAPANANPQEIATLVRNEIAREKADQAARNRSSLRDWN</sequence>
<gene>
    <name evidence="2" type="ORF">QE440_001295</name>
</gene>
<dbReference type="AlphaFoldDB" id="A0AAJ2BG79"/>
<evidence type="ECO:0000313" key="2">
    <source>
        <dbReference type="EMBL" id="MDR6233554.1"/>
    </source>
</evidence>
<evidence type="ECO:0000313" key="3">
    <source>
        <dbReference type="Proteomes" id="UP001268036"/>
    </source>
</evidence>
<dbReference type="Proteomes" id="UP001268036">
    <property type="component" value="Unassembled WGS sequence"/>
</dbReference>
<organism evidence="2 3">
    <name type="scientific">Pseudomonas oryzihabitans</name>
    <dbReference type="NCBI Taxonomy" id="47885"/>
    <lineage>
        <taxon>Bacteria</taxon>
        <taxon>Pseudomonadati</taxon>
        <taxon>Pseudomonadota</taxon>
        <taxon>Gammaproteobacteria</taxon>
        <taxon>Pseudomonadales</taxon>
        <taxon>Pseudomonadaceae</taxon>
        <taxon>Pseudomonas</taxon>
    </lineage>
</organism>
<keyword evidence="1" id="KW-1133">Transmembrane helix</keyword>
<feature type="transmembrane region" description="Helical" evidence="1">
    <location>
        <begin position="377"/>
        <end position="402"/>
    </location>
</feature>
<name>A0AAJ2BG79_9PSED</name>
<protein>
    <recommendedName>
        <fullName evidence="4">Phage tail tape measure protein</fullName>
    </recommendedName>
</protein>
<dbReference type="PANTHER" id="PTHR37813">
    <property type="entry name" value="FELS-2 PROPHAGE PROTEIN"/>
    <property type="match status" value="1"/>
</dbReference>
<dbReference type="EMBL" id="JAVJAF010000001">
    <property type="protein sequence ID" value="MDR6233554.1"/>
    <property type="molecule type" value="Genomic_DNA"/>
</dbReference>
<keyword evidence="1" id="KW-0472">Membrane</keyword>